<protein>
    <submittedName>
        <fullName evidence="2">RidA family protein</fullName>
        <ecNumber evidence="2">3.5.-.-</ecNumber>
    </submittedName>
</protein>
<name>A0ABW6WKQ8_9ACTN</name>
<dbReference type="Gene3D" id="3.30.1330.40">
    <property type="entry name" value="RutC-like"/>
    <property type="match status" value="1"/>
</dbReference>
<sequence>MQHHVRPEGSPPTNGYSHAVSFAGPMVMVSGQVPLDAEGRLVGYDNCEEQTRQVFRNLENALAAAGSTMGDVVKLTVFLTTMADLDAFRSVRDEFVDRERPPAGAGQWAGPPGVPG</sequence>
<dbReference type="CDD" id="cd00448">
    <property type="entry name" value="YjgF_YER057c_UK114_family"/>
    <property type="match status" value="1"/>
</dbReference>
<dbReference type="PANTHER" id="PTHR11803:SF58">
    <property type="entry name" value="PROTEIN HMF1-RELATED"/>
    <property type="match status" value="1"/>
</dbReference>
<dbReference type="PANTHER" id="PTHR11803">
    <property type="entry name" value="2-IMINOBUTANOATE/2-IMINOPROPANOATE DEAMINASE RIDA"/>
    <property type="match status" value="1"/>
</dbReference>
<keyword evidence="3" id="KW-1185">Reference proteome</keyword>
<dbReference type="EC" id="3.5.-.-" evidence="2"/>
<gene>
    <name evidence="2" type="ORF">ACFY35_30955</name>
</gene>
<dbReference type="InterPro" id="IPR006175">
    <property type="entry name" value="YjgF/YER057c/UK114"/>
</dbReference>
<dbReference type="InterPro" id="IPR035959">
    <property type="entry name" value="RutC-like_sf"/>
</dbReference>
<comment type="similarity">
    <text evidence="1">Belongs to the RutC family.</text>
</comment>
<dbReference type="SUPFAM" id="SSF55298">
    <property type="entry name" value="YjgF-like"/>
    <property type="match status" value="1"/>
</dbReference>
<organism evidence="2 3">
    <name type="scientific">Paractinoplanes globisporus</name>
    <dbReference type="NCBI Taxonomy" id="113565"/>
    <lineage>
        <taxon>Bacteria</taxon>
        <taxon>Bacillati</taxon>
        <taxon>Actinomycetota</taxon>
        <taxon>Actinomycetes</taxon>
        <taxon>Micromonosporales</taxon>
        <taxon>Micromonosporaceae</taxon>
        <taxon>Paractinoplanes</taxon>
    </lineage>
</organism>
<evidence type="ECO:0000313" key="2">
    <source>
        <dbReference type="EMBL" id="MFF5293874.1"/>
    </source>
</evidence>
<dbReference type="EMBL" id="JBIAZU010000005">
    <property type="protein sequence ID" value="MFF5293874.1"/>
    <property type="molecule type" value="Genomic_DNA"/>
</dbReference>
<evidence type="ECO:0000313" key="3">
    <source>
        <dbReference type="Proteomes" id="UP001602245"/>
    </source>
</evidence>
<dbReference type="Proteomes" id="UP001602245">
    <property type="component" value="Unassembled WGS sequence"/>
</dbReference>
<dbReference type="RefSeq" id="WP_245577325.1">
    <property type="nucleotide sequence ID" value="NZ_JBIAZU010000005.1"/>
</dbReference>
<accession>A0ABW6WKQ8</accession>
<proteinExistence type="inferred from homology"/>
<reference evidence="2 3" key="1">
    <citation type="submission" date="2024-10" db="EMBL/GenBank/DDBJ databases">
        <title>The Natural Products Discovery Center: Release of the First 8490 Sequenced Strains for Exploring Actinobacteria Biosynthetic Diversity.</title>
        <authorList>
            <person name="Kalkreuter E."/>
            <person name="Kautsar S.A."/>
            <person name="Yang D."/>
            <person name="Bader C.D."/>
            <person name="Teijaro C.N."/>
            <person name="Fluegel L."/>
            <person name="Davis C.M."/>
            <person name="Simpson J.R."/>
            <person name="Lauterbach L."/>
            <person name="Steele A.D."/>
            <person name="Gui C."/>
            <person name="Meng S."/>
            <person name="Li G."/>
            <person name="Viehrig K."/>
            <person name="Ye F."/>
            <person name="Su P."/>
            <person name="Kiefer A.F."/>
            <person name="Nichols A."/>
            <person name="Cepeda A.J."/>
            <person name="Yan W."/>
            <person name="Fan B."/>
            <person name="Jiang Y."/>
            <person name="Adhikari A."/>
            <person name="Zheng C.-J."/>
            <person name="Schuster L."/>
            <person name="Cowan T.M."/>
            <person name="Smanski M.J."/>
            <person name="Chevrette M.G."/>
            <person name="De Carvalho L.P.S."/>
            <person name="Shen B."/>
        </authorList>
    </citation>
    <scope>NUCLEOTIDE SEQUENCE [LARGE SCALE GENOMIC DNA]</scope>
    <source>
        <strain evidence="2 3">NPDC000087</strain>
    </source>
</reference>
<comment type="caution">
    <text evidence="2">The sequence shown here is derived from an EMBL/GenBank/DDBJ whole genome shotgun (WGS) entry which is preliminary data.</text>
</comment>
<keyword evidence="2" id="KW-0378">Hydrolase</keyword>
<evidence type="ECO:0000256" key="1">
    <source>
        <dbReference type="ARBA" id="ARBA00010552"/>
    </source>
</evidence>
<dbReference type="GO" id="GO:0016787">
    <property type="term" value="F:hydrolase activity"/>
    <property type="evidence" value="ECO:0007669"/>
    <property type="project" value="UniProtKB-KW"/>
</dbReference>
<dbReference type="Pfam" id="PF01042">
    <property type="entry name" value="Ribonuc_L-PSP"/>
    <property type="match status" value="1"/>
</dbReference>